<dbReference type="GO" id="GO:0004672">
    <property type="term" value="F:protein kinase activity"/>
    <property type="evidence" value="ECO:0007669"/>
    <property type="project" value="InterPro"/>
</dbReference>
<dbReference type="AlphaFoldDB" id="A0AA36D3M6"/>
<dbReference type="PROSITE" id="PS50011">
    <property type="entry name" value="PROTEIN_KINASE_DOM"/>
    <property type="match status" value="1"/>
</dbReference>
<protein>
    <recommendedName>
        <fullName evidence="1">Protein kinase domain-containing protein</fullName>
    </recommendedName>
</protein>
<accession>A0AA36D3M6</accession>
<reference evidence="2" key="1">
    <citation type="submission" date="2023-06" db="EMBL/GenBank/DDBJ databases">
        <authorList>
            <person name="Delattre M."/>
        </authorList>
    </citation>
    <scope>NUCLEOTIDE SEQUENCE</scope>
    <source>
        <strain evidence="2">AF72</strain>
    </source>
</reference>
<comment type="caution">
    <text evidence="2">The sequence shown here is derived from an EMBL/GenBank/DDBJ whole genome shotgun (WGS) entry which is preliminary data.</text>
</comment>
<organism evidence="2 3">
    <name type="scientific">Mesorhabditis spiculigera</name>
    <dbReference type="NCBI Taxonomy" id="96644"/>
    <lineage>
        <taxon>Eukaryota</taxon>
        <taxon>Metazoa</taxon>
        <taxon>Ecdysozoa</taxon>
        <taxon>Nematoda</taxon>
        <taxon>Chromadorea</taxon>
        <taxon>Rhabditida</taxon>
        <taxon>Rhabditina</taxon>
        <taxon>Rhabditomorpha</taxon>
        <taxon>Rhabditoidea</taxon>
        <taxon>Rhabditidae</taxon>
        <taxon>Mesorhabditinae</taxon>
        <taxon>Mesorhabditis</taxon>
    </lineage>
</organism>
<dbReference type="EMBL" id="CATQJA010002659">
    <property type="protein sequence ID" value="CAJ0580290.1"/>
    <property type="molecule type" value="Genomic_DNA"/>
</dbReference>
<dbReference type="Pfam" id="PF00069">
    <property type="entry name" value="Pkinase"/>
    <property type="match status" value="1"/>
</dbReference>
<dbReference type="InterPro" id="IPR000719">
    <property type="entry name" value="Prot_kinase_dom"/>
</dbReference>
<gene>
    <name evidence="2" type="ORF">MSPICULIGERA_LOCUS18488</name>
</gene>
<dbReference type="InterPro" id="IPR011009">
    <property type="entry name" value="Kinase-like_dom_sf"/>
</dbReference>
<evidence type="ECO:0000313" key="2">
    <source>
        <dbReference type="EMBL" id="CAJ0580290.1"/>
    </source>
</evidence>
<sequence length="315" mass="35758">MNSYGSPPTVIHAGDAQKDELAAWYMKKKSIDGWLLVKPVGSGANGLAFLCVRPASKQRGVIKVGLSAHGSQSILWEISVFKKMQDAANNEERTRHVARMFGNGVVQGQDGHPAAYVVVEFLPEELLKAIYDMHYVGFLHRDLKPENMGVDPVGVLVLYDMGMARSCRDALGRMREPRSFVGTRGTEEWASLHAELGRDQTYLDDLWGWLYTVTEFVNSQAATQQPWMAFDDGPTMRRFMKTPLSRASITLSDMPPHFAKIWLYLHALGSRDSPDYFYIGVIMNEARNIQKRRRMTNLAEEAFFKHQAFLEKQYF</sequence>
<dbReference type="PANTHER" id="PTHR11909">
    <property type="entry name" value="CASEIN KINASE-RELATED"/>
    <property type="match status" value="1"/>
</dbReference>
<feature type="domain" description="Protein kinase" evidence="1">
    <location>
        <begin position="34"/>
        <end position="304"/>
    </location>
</feature>
<dbReference type="GO" id="GO:0005524">
    <property type="term" value="F:ATP binding"/>
    <property type="evidence" value="ECO:0007669"/>
    <property type="project" value="InterPro"/>
</dbReference>
<evidence type="ECO:0000259" key="1">
    <source>
        <dbReference type="PROSITE" id="PS50011"/>
    </source>
</evidence>
<evidence type="ECO:0000313" key="3">
    <source>
        <dbReference type="Proteomes" id="UP001177023"/>
    </source>
</evidence>
<dbReference type="InterPro" id="IPR050235">
    <property type="entry name" value="CK1_Ser-Thr_kinase"/>
</dbReference>
<dbReference type="SUPFAM" id="SSF56112">
    <property type="entry name" value="Protein kinase-like (PK-like)"/>
    <property type="match status" value="1"/>
</dbReference>
<dbReference type="SMART" id="SM00220">
    <property type="entry name" value="S_TKc"/>
    <property type="match status" value="1"/>
</dbReference>
<dbReference type="Gene3D" id="1.10.510.10">
    <property type="entry name" value="Transferase(Phosphotransferase) domain 1"/>
    <property type="match status" value="1"/>
</dbReference>
<feature type="non-terminal residue" evidence="2">
    <location>
        <position position="315"/>
    </location>
</feature>
<dbReference type="Proteomes" id="UP001177023">
    <property type="component" value="Unassembled WGS sequence"/>
</dbReference>
<keyword evidence="3" id="KW-1185">Reference proteome</keyword>
<name>A0AA36D3M6_9BILA</name>
<proteinExistence type="predicted"/>